<sequence>MKTFAFIEVSLKPSNNYSKGKTSLSASEQFLITSIGSASNICETMALSDPRVLSLRQVAMVKTAVAVCNDPEIQDFVKVHGSSSFAFPSKEVKVFLKEMEIPPHHDWAWKEISFDEHSSNCRGFHFPLKKDHIDRWTTTDDILTFGKWEELVDKKITSLVLPLQLQSELIEVFRFVTAEIYTWITNHAVILSSAAEIAHTNLHYFHWNWIGKIDPVETARSMLKSRRLPTEIHDIIAINYGFVADLITNQNTNAVGIDQNVGRSVSVKFGMLLLVRFI</sequence>
<name>A0A8X6UTF5_NEPPI</name>
<dbReference type="Proteomes" id="UP000887013">
    <property type="component" value="Unassembled WGS sequence"/>
</dbReference>
<accession>A0A8X6UTF5</accession>
<dbReference type="AlphaFoldDB" id="A0A8X6UTF5"/>
<reference evidence="1" key="1">
    <citation type="submission" date="2020-08" db="EMBL/GenBank/DDBJ databases">
        <title>Multicomponent nature underlies the extraordinary mechanical properties of spider dragline silk.</title>
        <authorList>
            <person name="Kono N."/>
            <person name="Nakamura H."/>
            <person name="Mori M."/>
            <person name="Yoshida Y."/>
            <person name="Ohtoshi R."/>
            <person name="Malay A.D."/>
            <person name="Moran D.A.P."/>
            <person name="Tomita M."/>
            <person name="Numata K."/>
            <person name="Arakawa K."/>
        </authorList>
    </citation>
    <scope>NUCLEOTIDE SEQUENCE</scope>
</reference>
<gene>
    <name evidence="1" type="ORF">NPIL_196221</name>
</gene>
<evidence type="ECO:0000313" key="1">
    <source>
        <dbReference type="EMBL" id="GFU46630.1"/>
    </source>
</evidence>
<comment type="caution">
    <text evidence="1">The sequence shown here is derived from an EMBL/GenBank/DDBJ whole genome shotgun (WGS) entry which is preliminary data.</text>
</comment>
<protein>
    <submittedName>
        <fullName evidence="1">Uncharacterized protein</fullName>
    </submittedName>
</protein>
<evidence type="ECO:0000313" key="2">
    <source>
        <dbReference type="Proteomes" id="UP000887013"/>
    </source>
</evidence>
<keyword evidence="2" id="KW-1185">Reference proteome</keyword>
<proteinExistence type="predicted"/>
<organism evidence="1 2">
    <name type="scientific">Nephila pilipes</name>
    <name type="common">Giant wood spider</name>
    <name type="synonym">Nephila maculata</name>
    <dbReference type="NCBI Taxonomy" id="299642"/>
    <lineage>
        <taxon>Eukaryota</taxon>
        <taxon>Metazoa</taxon>
        <taxon>Ecdysozoa</taxon>
        <taxon>Arthropoda</taxon>
        <taxon>Chelicerata</taxon>
        <taxon>Arachnida</taxon>
        <taxon>Araneae</taxon>
        <taxon>Araneomorphae</taxon>
        <taxon>Entelegynae</taxon>
        <taxon>Araneoidea</taxon>
        <taxon>Nephilidae</taxon>
        <taxon>Nephila</taxon>
    </lineage>
</organism>
<dbReference type="EMBL" id="BMAW01086252">
    <property type="protein sequence ID" value="GFU46630.1"/>
    <property type="molecule type" value="Genomic_DNA"/>
</dbReference>